<comment type="caution">
    <text evidence="1">The sequence shown here is derived from an EMBL/GenBank/DDBJ whole genome shotgun (WGS) entry which is preliminary data.</text>
</comment>
<dbReference type="Proteomes" id="UP001576780">
    <property type="component" value="Unassembled WGS sequence"/>
</dbReference>
<name>A0ABV4WTY1_9CYAN</name>
<dbReference type="EMBL" id="JBHFNT010000238">
    <property type="protein sequence ID" value="MFB2838141.1"/>
    <property type="molecule type" value="Genomic_DNA"/>
</dbReference>
<organism evidence="1 2">
    <name type="scientific">Floridaenema evergladense BLCC-F167</name>
    <dbReference type="NCBI Taxonomy" id="3153639"/>
    <lineage>
        <taxon>Bacteria</taxon>
        <taxon>Bacillati</taxon>
        <taxon>Cyanobacteriota</taxon>
        <taxon>Cyanophyceae</taxon>
        <taxon>Oscillatoriophycideae</taxon>
        <taxon>Aerosakkonematales</taxon>
        <taxon>Aerosakkonemataceae</taxon>
        <taxon>Floridanema</taxon>
        <taxon>Floridanema evergladense</taxon>
    </lineage>
</organism>
<evidence type="ECO:0000313" key="1">
    <source>
        <dbReference type="EMBL" id="MFB2838141.1"/>
    </source>
</evidence>
<evidence type="ECO:0000313" key="2">
    <source>
        <dbReference type="Proteomes" id="UP001576780"/>
    </source>
</evidence>
<sequence length="41" mass="4214">MSNNIFCGGMGTSGSIIADMRYTGISSGTIADSGEYQPLIP</sequence>
<protein>
    <submittedName>
        <fullName evidence="1">Uncharacterized protein</fullName>
    </submittedName>
</protein>
<keyword evidence="2" id="KW-1185">Reference proteome</keyword>
<gene>
    <name evidence="1" type="ORF">ACE1CA_26895</name>
</gene>
<reference evidence="1 2" key="1">
    <citation type="submission" date="2024-09" db="EMBL/GenBank/DDBJ databases">
        <title>Floridaenema gen nov. (Aerosakkonemataceae, Aerosakkonematales ord. nov., Cyanobacteria) from benthic tropical and subtropical fresh waters, with the description of four new species.</title>
        <authorList>
            <person name="Moretto J.A."/>
            <person name="Berthold D.E."/>
            <person name="Lefler F.W."/>
            <person name="Huang I.-S."/>
            <person name="Laughinghouse H. IV."/>
        </authorList>
    </citation>
    <scope>NUCLEOTIDE SEQUENCE [LARGE SCALE GENOMIC DNA]</scope>
    <source>
        <strain evidence="1 2">BLCC-F167</strain>
    </source>
</reference>
<proteinExistence type="predicted"/>
<accession>A0ABV4WTY1</accession>
<dbReference type="RefSeq" id="WP_413280470.1">
    <property type="nucleotide sequence ID" value="NZ_JBHFNT010000238.1"/>
</dbReference>